<feature type="region of interest" description="Disordered" evidence="8">
    <location>
        <begin position="114"/>
        <end position="201"/>
    </location>
</feature>
<evidence type="ECO:0000256" key="2">
    <source>
        <dbReference type="ARBA" id="ARBA00022723"/>
    </source>
</evidence>
<dbReference type="SMART" id="SM00355">
    <property type="entry name" value="ZnF_C2H2"/>
    <property type="match status" value="7"/>
</dbReference>
<evidence type="ECO:0000256" key="8">
    <source>
        <dbReference type="SAM" id="MobiDB-lite"/>
    </source>
</evidence>
<dbReference type="EMBL" id="LR900168">
    <property type="protein sequence ID" value="CAD7244503.1"/>
    <property type="molecule type" value="Genomic_DNA"/>
</dbReference>
<dbReference type="EMBL" id="CAJPEV010000651">
    <property type="protein sequence ID" value="CAG0887244.1"/>
    <property type="molecule type" value="Genomic_DNA"/>
</dbReference>
<dbReference type="FunFam" id="3.30.160.60:FF:000100">
    <property type="entry name" value="Zinc finger 45-like"/>
    <property type="match status" value="1"/>
</dbReference>
<dbReference type="GO" id="GO:0005634">
    <property type="term" value="C:nucleus"/>
    <property type="evidence" value="ECO:0007669"/>
    <property type="project" value="UniProtKB-SubCell"/>
</dbReference>
<keyword evidence="2" id="KW-0479">Metal-binding</keyword>
<dbReference type="SMART" id="SM00225">
    <property type="entry name" value="BTB"/>
    <property type="match status" value="2"/>
</dbReference>
<dbReference type="PANTHER" id="PTHR24394">
    <property type="entry name" value="ZINC FINGER PROTEIN"/>
    <property type="match status" value="1"/>
</dbReference>
<accession>A0A7R8X646</accession>
<evidence type="ECO:0000256" key="7">
    <source>
        <dbReference type="PROSITE-ProRule" id="PRU00042"/>
    </source>
</evidence>
<feature type="compositionally biased region" description="Low complexity" evidence="8">
    <location>
        <begin position="151"/>
        <end position="160"/>
    </location>
</feature>
<feature type="compositionally biased region" description="Basic and acidic residues" evidence="8">
    <location>
        <begin position="172"/>
        <end position="183"/>
    </location>
</feature>
<keyword evidence="4 7" id="KW-0863">Zinc-finger</keyword>
<feature type="region of interest" description="Disordered" evidence="8">
    <location>
        <begin position="215"/>
        <end position="236"/>
    </location>
</feature>
<name>A0A7R8X646_9CRUS</name>
<feature type="region of interest" description="Disordered" evidence="8">
    <location>
        <begin position="311"/>
        <end position="428"/>
    </location>
</feature>
<feature type="domain" description="C2H2-type" evidence="10">
    <location>
        <begin position="786"/>
        <end position="813"/>
    </location>
</feature>
<feature type="domain" description="BTB" evidence="9">
    <location>
        <begin position="32"/>
        <end position="97"/>
    </location>
</feature>
<dbReference type="PROSITE" id="PS00028">
    <property type="entry name" value="ZINC_FINGER_C2H2_1"/>
    <property type="match status" value="2"/>
</dbReference>
<feature type="compositionally biased region" description="Low complexity" evidence="8">
    <location>
        <begin position="120"/>
        <end position="142"/>
    </location>
</feature>
<feature type="domain" description="C2H2-type" evidence="10">
    <location>
        <begin position="717"/>
        <end position="744"/>
    </location>
</feature>
<evidence type="ECO:0000259" key="9">
    <source>
        <dbReference type="PROSITE" id="PS50097"/>
    </source>
</evidence>
<dbReference type="InterPro" id="IPR000210">
    <property type="entry name" value="BTB/POZ_dom"/>
</dbReference>
<feature type="domain" description="C2H2-type" evidence="10">
    <location>
        <begin position="552"/>
        <end position="579"/>
    </location>
</feature>
<feature type="domain" description="C2H2-type" evidence="10">
    <location>
        <begin position="745"/>
        <end position="764"/>
    </location>
</feature>
<reference evidence="11" key="1">
    <citation type="submission" date="2020-11" db="EMBL/GenBank/DDBJ databases">
        <authorList>
            <person name="Tran Van P."/>
        </authorList>
    </citation>
    <scope>NUCLEOTIDE SEQUENCE</scope>
</reference>
<dbReference type="PANTHER" id="PTHR24394:SF29">
    <property type="entry name" value="MYONEURIN"/>
    <property type="match status" value="1"/>
</dbReference>
<gene>
    <name evidence="11" type="ORF">DSTB1V02_LOCUS4397</name>
</gene>
<evidence type="ECO:0000259" key="10">
    <source>
        <dbReference type="PROSITE" id="PS50157"/>
    </source>
</evidence>
<keyword evidence="6" id="KW-0539">Nucleus</keyword>
<dbReference type="SUPFAM" id="SSF54695">
    <property type="entry name" value="POZ domain"/>
    <property type="match status" value="2"/>
</dbReference>
<comment type="subcellular location">
    <subcellularLocation>
        <location evidence="1">Nucleus</location>
    </subcellularLocation>
</comment>
<feature type="compositionally biased region" description="Acidic residues" evidence="8">
    <location>
        <begin position="215"/>
        <end position="225"/>
    </location>
</feature>
<feature type="region of interest" description="Disordered" evidence="8">
    <location>
        <begin position="440"/>
        <end position="462"/>
    </location>
</feature>
<evidence type="ECO:0000256" key="6">
    <source>
        <dbReference type="ARBA" id="ARBA00023242"/>
    </source>
</evidence>
<dbReference type="InterPro" id="IPR011333">
    <property type="entry name" value="SKP1/BTB/POZ_sf"/>
</dbReference>
<protein>
    <submittedName>
        <fullName evidence="11">Uncharacterized protein</fullName>
    </submittedName>
</protein>
<dbReference type="SUPFAM" id="SSF57667">
    <property type="entry name" value="beta-beta-alpha zinc fingers"/>
    <property type="match status" value="4"/>
</dbReference>
<dbReference type="InterPro" id="IPR013087">
    <property type="entry name" value="Znf_C2H2_type"/>
</dbReference>
<feature type="domain" description="C2H2-type" evidence="10">
    <location>
        <begin position="614"/>
        <end position="641"/>
    </location>
</feature>
<keyword evidence="3" id="KW-0677">Repeat</keyword>
<evidence type="ECO:0000256" key="3">
    <source>
        <dbReference type="ARBA" id="ARBA00022737"/>
    </source>
</evidence>
<sequence length="839" mass="93557">MKMTDKYHLKWNSHHEEAFENFHLLRDREIFTDVTLSCEGQIMKAHRVILSAGSAYFERTLPRDSSHTPIVYFHGIPMAKLRLVIEFIYSGAVEVPSPDLEKFIELSECLEVKGLKSRPRSSSNPSTSQRTESSSGKSSASASPPPATKHQSTTSTQSSQPAKKLKLAQDLSKAEPQPEKNEETDSTIAVNNVKDEHNDEVSLKEEEILGMGDEAQDEQYDDSSPGEDTGALPSDSMELSLTSDEVPQNIPPEISPEKDSSICPIIHFHGIDMMHLRLLVDFMYSGEVDVPSTELEQFIALADSLEVKGLKGDRSKRSDVPPAFGRPELQSSFGRPRVAGPTSFGRSMGVSFQPSTSGSTMGTQLKRKLPLAVDSASGLQDSQSSPSPVPEKKSMPESIIPDIHNQASDSAASEGFVKTEADEAEVEEVEEVEQSYFAEEEGMGAAEGENSNSSYQMEGGEEFDPNELPANIPPEIAPEKCLSIPGQSGICCERQLLHCIHQTLMKVREGVWRGRHSGSSKTFYFCSWCGHKTFVKTNIVAHSRTHTGEKPYDCWHCGVKFARKDYLSSHIFKHHLVLPCLAFKKCSCIFCQSVARGRNGIWSGKDARGQCRIYFCEYCTFASSRSSNVIAHARIHTGEKPFKEEAFEESYVDSAQNDLSLVVWSDTESQINGLLEACVYLSLRVVEESEKRQFLTLKRGEDGILISQDPLTGCRLHICPYCTYRSGYKSHTVEHVRTHTGDRPFRCDMCGKSFCRRSHLRRHMTLTKEQGGVWSARQVGVGSKIYLCSFCPYKSPIRTNALAHVRTHTNERPFQCSLCGVAYKQNVALRRHLATWHNP</sequence>
<dbReference type="GO" id="GO:0008270">
    <property type="term" value="F:zinc ion binding"/>
    <property type="evidence" value="ECO:0007669"/>
    <property type="project" value="UniProtKB-KW"/>
</dbReference>
<feature type="compositionally biased region" description="Polar residues" evidence="8">
    <location>
        <begin position="377"/>
        <end position="386"/>
    </location>
</feature>
<dbReference type="OrthoDB" id="6435582at2759"/>
<dbReference type="Proteomes" id="UP000677054">
    <property type="component" value="Unassembled WGS sequence"/>
</dbReference>
<dbReference type="Pfam" id="PF00096">
    <property type="entry name" value="zf-C2H2"/>
    <property type="match status" value="3"/>
</dbReference>
<evidence type="ECO:0000313" key="11">
    <source>
        <dbReference type="EMBL" id="CAD7244503.1"/>
    </source>
</evidence>
<keyword evidence="12" id="KW-1185">Reference proteome</keyword>
<evidence type="ECO:0000313" key="12">
    <source>
        <dbReference type="Proteomes" id="UP000677054"/>
    </source>
</evidence>
<dbReference type="Gene3D" id="3.30.160.60">
    <property type="entry name" value="Classic Zinc Finger"/>
    <property type="match status" value="6"/>
</dbReference>
<dbReference type="Pfam" id="PF00651">
    <property type="entry name" value="BTB"/>
    <property type="match status" value="2"/>
</dbReference>
<evidence type="ECO:0000256" key="1">
    <source>
        <dbReference type="ARBA" id="ARBA00004123"/>
    </source>
</evidence>
<dbReference type="GO" id="GO:0000981">
    <property type="term" value="F:DNA-binding transcription factor activity, RNA polymerase II-specific"/>
    <property type="evidence" value="ECO:0007669"/>
    <property type="project" value="TreeGrafter"/>
</dbReference>
<dbReference type="CDD" id="cd18315">
    <property type="entry name" value="BTB_POZ_BAB-like"/>
    <property type="match status" value="1"/>
</dbReference>
<dbReference type="InterPro" id="IPR036236">
    <property type="entry name" value="Znf_C2H2_sf"/>
</dbReference>
<dbReference type="PROSITE" id="PS50097">
    <property type="entry name" value="BTB"/>
    <property type="match status" value="1"/>
</dbReference>
<dbReference type="Gene3D" id="3.30.710.10">
    <property type="entry name" value="Potassium Channel Kv1.1, Chain A"/>
    <property type="match status" value="2"/>
</dbReference>
<evidence type="ECO:0000256" key="4">
    <source>
        <dbReference type="ARBA" id="ARBA00022771"/>
    </source>
</evidence>
<dbReference type="FunFam" id="3.30.160.60:FF:001049">
    <property type="entry name" value="zinc finger protein 319"/>
    <property type="match status" value="1"/>
</dbReference>
<evidence type="ECO:0000256" key="5">
    <source>
        <dbReference type="ARBA" id="ARBA00022833"/>
    </source>
</evidence>
<organism evidence="11">
    <name type="scientific">Darwinula stevensoni</name>
    <dbReference type="NCBI Taxonomy" id="69355"/>
    <lineage>
        <taxon>Eukaryota</taxon>
        <taxon>Metazoa</taxon>
        <taxon>Ecdysozoa</taxon>
        <taxon>Arthropoda</taxon>
        <taxon>Crustacea</taxon>
        <taxon>Oligostraca</taxon>
        <taxon>Ostracoda</taxon>
        <taxon>Podocopa</taxon>
        <taxon>Podocopida</taxon>
        <taxon>Darwinulocopina</taxon>
        <taxon>Darwinuloidea</taxon>
        <taxon>Darwinulidae</taxon>
        <taxon>Darwinula</taxon>
    </lineage>
</organism>
<dbReference type="PROSITE" id="PS50157">
    <property type="entry name" value="ZINC_FINGER_C2H2_2"/>
    <property type="match status" value="7"/>
</dbReference>
<dbReference type="AlphaFoldDB" id="A0A7R8X646"/>
<feature type="domain" description="C2H2-type" evidence="10">
    <location>
        <begin position="814"/>
        <end position="839"/>
    </location>
</feature>
<feature type="compositionally biased region" description="Polar residues" evidence="8">
    <location>
        <begin position="350"/>
        <end position="363"/>
    </location>
</feature>
<keyword evidence="5" id="KW-0862">Zinc</keyword>
<proteinExistence type="predicted"/>
<feature type="domain" description="C2H2-type" evidence="10">
    <location>
        <begin position="524"/>
        <end position="551"/>
    </location>
</feature>